<evidence type="ECO:0000256" key="1">
    <source>
        <dbReference type="ARBA" id="ARBA00007673"/>
    </source>
</evidence>
<dbReference type="eggNOG" id="COG2828">
    <property type="taxonomic scope" value="Bacteria"/>
</dbReference>
<dbReference type="PANTHER" id="PTHR43709">
    <property type="entry name" value="ACONITATE ISOMERASE-RELATED"/>
    <property type="match status" value="1"/>
</dbReference>
<name>D5BSD4_PUNMI</name>
<evidence type="ECO:0008006" key="5">
    <source>
        <dbReference type="Google" id="ProtNLM"/>
    </source>
</evidence>
<proteinExistence type="inferred from homology"/>
<protein>
    <recommendedName>
        <fullName evidence="5">4-oxalomesaconate tautomerase</fullName>
    </recommendedName>
</protein>
<dbReference type="RefSeq" id="WP_013045810.1">
    <property type="nucleotide sequence ID" value="NC_014010.1"/>
</dbReference>
<evidence type="ECO:0000313" key="3">
    <source>
        <dbReference type="EMBL" id="ADE39181.1"/>
    </source>
</evidence>
<dbReference type="EMBL" id="CP001751">
    <property type="protein sequence ID" value="ADE39181.1"/>
    <property type="molecule type" value="Genomic_DNA"/>
</dbReference>
<organism evidence="3 4">
    <name type="scientific">Puniceispirillum marinum (strain IMCC1322)</name>
    <dbReference type="NCBI Taxonomy" id="488538"/>
    <lineage>
        <taxon>Bacteria</taxon>
        <taxon>Pseudomonadati</taxon>
        <taxon>Pseudomonadota</taxon>
        <taxon>Alphaproteobacteria</taxon>
        <taxon>Candidatus Puniceispirillales</taxon>
        <taxon>Candidatus Puniceispirillaceae</taxon>
        <taxon>Candidatus Puniceispirillum</taxon>
    </lineage>
</organism>
<dbReference type="PANTHER" id="PTHR43709:SF3">
    <property type="entry name" value="ISOMERASE YBHH-RELATED"/>
    <property type="match status" value="1"/>
</dbReference>
<dbReference type="Proteomes" id="UP000007460">
    <property type="component" value="Chromosome"/>
</dbReference>
<dbReference type="AlphaFoldDB" id="D5BSD4"/>
<dbReference type="Pfam" id="PF04303">
    <property type="entry name" value="PrpF"/>
    <property type="match status" value="1"/>
</dbReference>
<keyword evidence="4" id="KW-1185">Reference proteome</keyword>
<dbReference type="HOGENOM" id="CLU_026443_2_1_5"/>
<evidence type="ECO:0000313" key="4">
    <source>
        <dbReference type="Proteomes" id="UP000007460"/>
    </source>
</evidence>
<dbReference type="GO" id="GO:0016853">
    <property type="term" value="F:isomerase activity"/>
    <property type="evidence" value="ECO:0007669"/>
    <property type="project" value="UniProtKB-KW"/>
</dbReference>
<reference evidence="3 4" key="1">
    <citation type="journal article" date="2010" name="J. Bacteriol.">
        <title>Complete genome sequence of "Candidatus Puniceispirillum marinum" IMCC1322, a representative of the SAR116 clade in the Alphaproteobacteria.</title>
        <authorList>
            <person name="Oh H.M."/>
            <person name="Kwon K.K."/>
            <person name="Kang I."/>
            <person name="Kang S.G."/>
            <person name="Lee J.H."/>
            <person name="Kim S.J."/>
            <person name="Cho J.C."/>
        </authorList>
    </citation>
    <scope>NUCLEOTIDE SEQUENCE [LARGE SCALE GENOMIC DNA]</scope>
    <source>
        <strain evidence="3 4">IMCC1322</strain>
    </source>
</reference>
<sequence>MSASDAGDAHDRRKDERIVSNQTAIPYMQMRGGSSKGVYFLATDLPADPITRDNVLKWVMGAYGDPRQIDGLGGADPLTSKIAIIEASSHDGCDIDYSFVQALVGEDRLDDTPNCGNLLSAVGAFALESGLLSRNGSDADIDVFMTNSGKRCRLRFPIKNGLPVYDGAARIDGVFGTSAPVVCHYADLAGSACGSLWPTGAVRDEFLGYSASCVDNGMPVVALRAEEFGISGLETPDALNANDDLKQKLEAVRLLAGEAMGLGDVAGKAVPKMCLISAPINGGTIHTRTFIPKTCHKAIGVLGAVSAATAAIHPDSAVYDLAIMPQIQIEPQTDTQETLTDVTIEHPSGVFDVTLRLSAGHDFEIMGAGLLRTARLLARGEVFVPMSVWKGA</sequence>
<comment type="similarity">
    <text evidence="1">Belongs to the PrpF family.</text>
</comment>
<dbReference type="Gene3D" id="3.10.310.10">
    <property type="entry name" value="Diaminopimelate Epimerase, Chain A, domain 1"/>
    <property type="match status" value="2"/>
</dbReference>
<dbReference type="SUPFAM" id="SSF54506">
    <property type="entry name" value="Diaminopimelate epimerase-like"/>
    <property type="match status" value="2"/>
</dbReference>
<keyword evidence="2" id="KW-0413">Isomerase</keyword>
<dbReference type="KEGG" id="apb:SAR116_0938"/>
<accession>D5BSD4</accession>
<dbReference type="STRING" id="488538.SAR116_0938"/>
<dbReference type="InterPro" id="IPR007400">
    <property type="entry name" value="PrpF-like"/>
</dbReference>
<evidence type="ECO:0000256" key="2">
    <source>
        <dbReference type="ARBA" id="ARBA00023235"/>
    </source>
</evidence>
<gene>
    <name evidence="3" type="ordered locus">SAR116_0938</name>
</gene>
<dbReference type="OrthoDB" id="9779763at2"/>